<reference evidence="1 2" key="1">
    <citation type="submission" date="2018-08" db="EMBL/GenBank/DDBJ databases">
        <title>A genome reference for cultivated species of the human gut microbiota.</title>
        <authorList>
            <person name="Zou Y."/>
            <person name="Xue W."/>
            <person name="Luo G."/>
        </authorList>
    </citation>
    <scope>NUCLEOTIDE SEQUENCE [LARGE SCALE GENOMIC DNA]</scope>
    <source>
        <strain evidence="1 2">AF14-49</strain>
    </source>
</reference>
<dbReference type="Gene3D" id="3.40.50.2000">
    <property type="entry name" value="Glycogen Phosphorylase B"/>
    <property type="match status" value="1"/>
</dbReference>
<name>A0A412WZC3_9BACT</name>
<protein>
    <recommendedName>
        <fullName evidence="3">UDP-2,4-diacetamido-2,4, 6-trideoxy-beta-L-altropyranose hydrolase</fullName>
    </recommendedName>
</protein>
<dbReference type="Proteomes" id="UP000283589">
    <property type="component" value="Unassembled WGS sequence"/>
</dbReference>
<organism evidence="1 2">
    <name type="scientific">Butyricimonas virosa</name>
    <dbReference type="NCBI Taxonomy" id="544645"/>
    <lineage>
        <taxon>Bacteria</taxon>
        <taxon>Pseudomonadati</taxon>
        <taxon>Bacteroidota</taxon>
        <taxon>Bacteroidia</taxon>
        <taxon>Bacteroidales</taxon>
        <taxon>Odoribacteraceae</taxon>
        <taxon>Butyricimonas</taxon>
    </lineage>
</organism>
<dbReference type="Gene3D" id="3.40.50.11190">
    <property type="match status" value="1"/>
</dbReference>
<dbReference type="RefSeq" id="WP_118260726.1">
    <property type="nucleotide sequence ID" value="NZ_CALBWO010000036.1"/>
</dbReference>
<dbReference type="AlphaFoldDB" id="A0A412WZC3"/>
<evidence type="ECO:0000313" key="2">
    <source>
        <dbReference type="Proteomes" id="UP000283589"/>
    </source>
</evidence>
<evidence type="ECO:0000313" key="1">
    <source>
        <dbReference type="EMBL" id="RGV33062.1"/>
    </source>
</evidence>
<accession>A0A412WZC3</accession>
<gene>
    <name evidence="1" type="ORF">DWW18_11980</name>
</gene>
<dbReference type="SUPFAM" id="SSF53756">
    <property type="entry name" value="UDP-Glycosyltransferase/glycogen phosphorylase"/>
    <property type="match status" value="1"/>
</dbReference>
<sequence length="323" mass="36940">MDKKVYIWADASQDIGYGHFTRSLALADMLKADFDCTFFTQYPTNYQKKEVLKVCKLIELPNTDEKFNLFLKVLRGDEIVVLDNYFFSSDYQNEIRKCGCKLVCIGSNDKHYYADVVINYILSSHDFSAEPYTCFCTGIEWAILRKPFWISSPVRDFRPTVERIVICFGGTDQFLLTEKVVRFLRSCFNKLEIHVVSTDILGEIRISSLANEGVELHINASAQHVHDLFEYCDLAILSASTVVLEALACRIPVLVGYYVANQERLYEYLERELPGIGLGNLLDVSLGMRVIDVLKGWSCKKSQFILSGLQDSKAKYLELFKTL</sequence>
<comment type="caution">
    <text evidence="1">The sequence shown here is derived from an EMBL/GenBank/DDBJ whole genome shotgun (WGS) entry which is preliminary data.</text>
</comment>
<proteinExistence type="predicted"/>
<evidence type="ECO:0008006" key="3">
    <source>
        <dbReference type="Google" id="ProtNLM"/>
    </source>
</evidence>
<dbReference type="EMBL" id="QRZA01000015">
    <property type="protein sequence ID" value="RGV33062.1"/>
    <property type="molecule type" value="Genomic_DNA"/>
</dbReference>